<name>A0A212QSL3_9CHLR</name>
<dbReference type="InterPro" id="IPR005079">
    <property type="entry name" value="Peptidase_C45_hydrolase"/>
</dbReference>
<dbReference type="Proteomes" id="UP000197025">
    <property type="component" value="Unassembled WGS sequence"/>
</dbReference>
<keyword evidence="2" id="KW-0378">Hydrolase</keyword>
<keyword evidence="3" id="KW-1185">Reference proteome</keyword>
<dbReference type="InterPro" id="IPR047794">
    <property type="entry name" value="C45_proenzyme-like"/>
</dbReference>
<dbReference type="GO" id="GO:0016787">
    <property type="term" value="F:hydrolase activity"/>
    <property type="evidence" value="ECO:0007669"/>
    <property type="project" value="UniProtKB-KW"/>
</dbReference>
<sequence>MPELFPPAPYRVRMLAGTPREIGAQLGRLDPPFHRPPWWPPPPDPELAEACRRLVARWHPPLIEEYEGYAAAQGMDPRLLWQQVCRTSMRARPFACSAVAVWEPAGAWVGRNYDFRPIQRRRDLVGLRPEGGLASLGMMGSVPGGRYDGVNEAGLFVSLHAVMADEPPPRPGIPFHLIPRILLERCRSAGEAAELALRIPHMLPLNLLVADPYEGFAVEIHPLCAAVRLPENGILTVTNHYEHPALRPYQGRRDLRFSMRRKERLTEHIATGDGPPRERLLRALSDHEAPVCGHRPGFSTLWSVIADLRGRTVEYAFGPPCQTPFHPFPWPSASEWDHPGAPNPGN</sequence>
<dbReference type="InterPro" id="IPR047801">
    <property type="entry name" value="Peptidase_C45"/>
</dbReference>
<accession>A0A212QSL3</accession>
<reference evidence="3" key="1">
    <citation type="submission" date="2017-06" db="EMBL/GenBank/DDBJ databases">
        <authorList>
            <person name="Varghese N."/>
            <person name="Submissions S."/>
        </authorList>
    </citation>
    <scope>NUCLEOTIDE SEQUENCE [LARGE SCALE GENOMIC DNA]</scope>
    <source>
        <strain evidence="3">JAD2</strain>
    </source>
</reference>
<dbReference type="PANTHER" id="PTHR34180:SF1">
    <property type="entry name" value="BETA-ALANYL-DOPAMINE_CARCININE HYDROLASE"/>
    <property type="match status" value="1"/>
</dbReference>
<dbReference type="RefSeq" id="WP_088570792.1">
    <property type="nucleotide sequence ID" value="NZ_FYEK01000022.1"/>
</dbReference>
<dbReference type="Gene3D" id="3.60.60.10">
    <property type="entry name" value="Penicillin V Acylase, Chain A"/>
    <property type="match status" value="1"/>
</dbReference>
<dbReference type="PANTHER" id="PTHR34180">
    <property type="entry name" value="PEPTIDASE C45"/>
    <property type="match status" value="1"/>
</dbReference>
<evidence type="ECO:0000313" key="3">
    <source>
        <dbReference type="Proteomes" id="UP000197025"/>
    </source>
</evidence>
<evidence type="ECO:0000313" key="2">
    <source>
        <dbReference type="EMBL" id="SNB62446.1"/>
    </source>
</evidence>
<protein>
    <submittedName>
        <fullName evidence="2">Predicted choloylglycine hydrolase</fullName>
    </submittedName>
</protein>
<gene>
    <name evidence="2" type="ORF">SAMN02746019_00005200</name>
</gene>
<organism evidence="2 3">
    <name type="scientific">Thermoflexus hugenholtzii JAD2</name>
    <dbReference type="NCBI Taxonomy" id="877466"/>
    <lineage>
        <taxon>Bacteria</taxon>
        <taxon>Bacillati</taxon>
        <taxon>Chloroflexota</taxon>
        <taxon>Thermoflexia</taxon>
        <taxon>Thermoflexales</taxon>
        <taxon>Thermoflexaceae</taxon>
        <taxon>Thermoflexus</taxon>
    </lineage>
</organism>
<evidence type="ECO:0000259" key="1">
    <source>
        <dbReference type="Pfam" id="PF03417"/>
    </source>
</evidence>
<dbReference type="Pfam" id="PF03417">
    <property type="entry name" value="AAT"/>
    <property type="match status" value="1"/>
</dbReference>
<dbReference type="OrthoDB" id="8617387at2"/>
<dbReference type="EMBL" id="FYEK01000022">
    <property type="protein sequence ID" value="SNB62446.1"/>
    <property type="molecule type" value="Genomic_DNA"/>
</dbReference>
<feature type="domain" description="Peptidase C45 hydrolase" evidence="1">
    <location>
        <begin position="104"/>
        <end position="320"/>
    </location>
</feature>
<proteinExistence type="predicted"/>
<dbReference type="NCBIfam" id="NF040521">
    <property type="entry name" value="C45_proenzyme"/>
    <property type="match status" value="1"/>
</dbReference>
<dbReference type="AlphaFoldDB" id="A0A212QSL3"/>
<dbReference type="InParanoid" id="A0A212QSL3"/>